<reference evidence="2 3" key="1">
    <citation type="journal article" date="2014" name="J. Biotechnol.">
        <title>Complete genome sequence of the actinobacterium Amycolatopsis japonica MG417-CF17(T) (=DSM 44213T) producing (S,S)-N,N'-ethylenediaminedisuccinic acid.</title>
        <authorList>
            <person name="Stegmann E."/>
            <person name="Albersmeier A."/>
            <person name="Spohn M."/>
            <person name="Gert H."/>
            <person name="Weber T."/>
            <person name="Wohlleben W."/>
            <person name="Kalinowski J."/>
            <person name="Ruckert C."/>
        </authorList>
    </citation>
    <scope>NUCLEOTIDE SEQUENCE [LARGE SCALE GENOMIC DNA]</scope>
    <source>
        <strain evidence="3">MG417-CF17 (DSM 44213)</strain>
    </source>
</reference>
<gene>
    <name evidence="2" type="ORF">AJAP_12345</name>
</gene>
<dbReference type="Proteomes" id="UP000028492">
    <property type="component" value="Chromosome"/>
</dbReference>
<organism evidence="2 3">
    <name type="scientific">Amycolatopsis japonica</name>
    <dbReference type="NCBI Taxonomy" id="208439"/>
    <lineage>
        <taxon>Bacteria</taxon>
        <taxon>Bacillati</taxon>
        <taxon>Actinomycetota</taxon>
        <taxon>Actinomycetes</taxon>
        <taxon>Pseudonocardiales</taxon>
        <taxon>Pseudonocardiaceae</taxon>
        <taxon>Amycolatopsis</taxon>
        <taxon>Amycolatopsis japonica group</taxon>
    </lineage>
</organism>
<proteinExistence type="predicted"/>
<keyword evidence="3" id="KW-1185">Reference proteome</keyword>
<accession>A0A075USD6</accession>
<keyword evidence="1" id="KW-0812">Transmembrane</keyword>
<sequence>MPGETKNQETDGRGARTRSLVSLIADVTVPVVVYYVLLAFGWSSGSALVAATIAIGVLVLAVAVKERKVDGFGVFVLVVCAVTLLVSLVSGDERLLLAKDPFTSGLAGIAFLGSLAFGKPVTFFISRRIRALTPARRAGWDRLYDTEPEFRKLHRVSTAGWGVVLVAESAARLVLIYLLPASVMVGLSTAIELTAITGVVAWTVWYRRRSAGRGLEKALHKADTAPAAV</sequence>
<dbReference type="KEGG" id="aja:AJAP_12345"/>
<keyword evidence="1" id="KW-1133">Transmembrane helix</keyword>
<protein>
    <submittedName>
        <fullName evidence="2">Conserved putative membrane protein</fullName>
    </submittedName>
</protein>
<keyword evidence="1" id="KW-0472">Membrane</keyword>
<dbReference type="NCBIfam" id="NF041646">
    <property type="entry name" value="VC0807_fam"/>
    <property type="match status" value="1"/>
</dbReference>
<dbReference type="AlphaFoldDB" id="A0A075USD6"/>
<name>A0A075USD6_9PSEU</name>
<dbReference type="HOGENOM" id="CLU_082059_0_0_11"/>
<dbReference type="eggNOG" id="ENOG50322ZG">
    <property type="taxonomic scope" value="Bacteria"/>
</dbReference>
<feature type="transmembrane region" description="Helical" evidence="1">
    <location>
        <begin position="71"/>
        <end position="90"/>
    </location>
</feature>
<dbReference type="STRING" id="208439.AJAP_12345"/>
<evidence type="ECO:0000313" key="3">
    <source>
        <dbReference type="Proteomes" id="UP000028492"/>
    </source>
</evidence>
<evidence type="ECO:0000313" key="2">
    <source>
        <dbReference type="EMBL" id="AIG75351.1"/>
    </source>
</evidence>
<feature type="transmembrane region" description="Helical" evidence="1">
    <location>
        <begin position="159"/>
        <end position="179"/>
    </location>
</feature>
<feature type="transmembrane region" description="Helical" evidence="1">
    <location>
        <begin position="46"/>
        <end position="64"/>
    </location>
</feature>
<feature type="transmembrane region" description="Helical" evidence="1">
    <location>
        <begin position="20"/>
        <end position="40"/>
    </location>
</feature>
<dbReference type="RefSeq" id="WP_051972419.1">
    <property type="nucleotide sequence ID" value="NZ_CP008953.1"/>
</dbReference>
<evidence type="ECO:0000256" key="1">
    <source>
        <dbReference type="SAM" id="Phobius"/>
    </source>
</evidence>
<feature type="transmembrane region" description="Helical" evidence="1">
    <location>
        <begin position="185"/>
        <end position="205"/>
    </location>
</feature>
<dbReference type="EMBL" id="CP008953">
    <property type="protein sequence ID" value="AIG75351.1"/>
    <property type="molecule type" value="Genomic_DNA"/>
</dbReference>
<feature type="transmembrane region" description="Helical" evidence="1">
    <location>
        <begin position="102"/>
        <end position="126"/>
    </location>
</feature>